<feature type="non-terminal residue" evidence="3">
    <location>
        <position position="190"/>
    </location>
</feature>
<sequence length="190" mass="20952">MFSKAKRFEVVAPGKNNPNGAIGPKKPESEPQKSKIKVPPAPATTKARVKPAATPAKPNSDAQSQCSSNKSVKSFVTPRSVKIPTKAPSSLKKTLPVPSKDKKNQICTQSDIVKDQEVEIRNKDFTIAEYHKQIEELKTEIAGLQSKLKESLKSNEFGHLNKQLSEISLDDNNVRDNDENSIHNLQLKIS</sequence>
<dbReference type="AlphaFoldDB" id="A0A1E1WVJ6"/>
<evidence type="ECO:0000256" key="2">
    <source>
        <dbReference type="SAM" id="MobiDB-lite"/>
    </source>
</evidence>
<dbReference type="OrthoDB" id="419631at2759"/>
<feature type="compositionally biased region" description="Polar residues" evidence="2">
    <location>
        <begin position="60"/>
        <end position="74"/>
    </location>
</feature>
<name>A0A1E1WVJ6_PECGO</name>
<accession>A0A1E1WVJ6</accession>
<feature type="region of interest" description="Disordered" evidence="2">
    <location>
        <begin position="1"/>
        <end position="105"/>
    </location>
</feature>
<dbReference type="EMBL" id="GDQN01000001">
    <property type="protein sequence ID" value="JAT91053.1"/>
    <property type="molecule type" value="Transcribed_RNA"/>
</dbReference>
<evidence type="ECO:0000313" key="3">
    <source>
        <dbReference type="EMBL" id="JAT91053.1"/>
    </source>
</evidence>
<feature type="coiled-coil region" evidence="1">
    <location>
        <begin position="127"/>
        <end position="154"/>
    </location>
</feature>
<protein>
    <submittedName>
        <fullName evidence="3">Uncharacterized protein</fullName>
    </submittedName>
</protein>
<proteinExistence type="predicted"/>
<keyword evidence="1" id="KW-0175">Coiled coil</keyword>
<organism evidence="3">
    <name type="scientific">Pectinophora gossypiella</name>
    <name type="common">Cotton pink bollworm</name>
    <name type="synonym">Depressaria gossypiella</name>
    <dbReference type="NCBI Taxonomy" id="13191"/>
    <lineage>
        <taxon>Eukaryota</taxon>
        <taxon>Metazoa</taxon>
        <taxon>Ecdysozoa</taxon>
        <taxon>Arthropoda</taxon>
        <taxon>Hexapoda</taxon>
        <taxon>Insecta</taxon>
        <taxon>Pterygota</taxon>
        <taxon>Neoptera</taxon>
        <taxon>Endopterygota</taxon>
        <taxon>Lepidoptera</taxon>
        <taxon>Glossata</taxon>
        <taxon>Ditrysia</taxon>
        <taxon>Gelechioidea</taxon>
        <taxon>Gelechiidae</taxon>
        <taxon>Apatetrinae</taxon>
        <taxon>Pectinophora</taxon>
    </lineage>
</organism>
<gene>
    <name evidence="3" type="ORF">g.8231</name>
</gene>
<evidence type="ECO:0000256" key="1">
    <source>
        <dbReference type="SAM" id="Coils"/>
    </source>
</evidence>
<reference evidence="3" key="1">
    <citation type="submission" date="2015-09" db="EMBL/GenBank/DDBJ databases">
        <title>De novo assembly of Pectinophora gossypiella (Pink Bollworm) gut transcriptome.</title>
        <authorList>
            <person name="Tassone E.E."/>
        </authorList>
    </citation>
    <scope>NUCLEOTIDE SEQUENCE</scope>
</reference>